<dbReference type="GO" id="GO:0051301">
    <property type="term" value="P:cell division"/>
    <property type="evidence" value="ECO:0007669"/>
    <property type="project" value="UniProtKB-KW"/>
</dbReference>
<evidence type="ECO:0000256" key="1">
    <source>
        <dbReference type="ARBA" id="ARBA00022490"/>
    </source>
</evidence>
<dbReference type="Pfam" id="PF02875">
    <property type="entry name" value="Mur_ligase_C"/>
    <property type="match status" value="1"/>
</dbReference>
<dbReference type="NCBIfam" id="TIGR01143">
    <property type="entry name" value="murF"/>
    <property type="match status" value="1"/>
</dbReference>
<keyword evidence="2 10" id="KW-0436">Ligase</keyword>
<dbReference type="EC" id="6.3.2.10" evidence="10 11"/>
<evidence type="ECO:0000313" key="16">
    <source>
        <dbReference type="Proteomes" id="UP000199286"/>
    </source>
</evidence>
<comment type="pathway">
    <text evidence="10 11">Cell wall biogenesis; peptidoglycan biosynthesis.</text>
</comment>
<name>A0A1H3G1B5_9RHOB</name>
<accession>A0A1H3G1B5</accession>
<dbReference type="InterPro" id="IPR051046">
    <property type="entry name" value="MurCDEF_CellWall_CoF430Synth"/>
</dbReference>
<evidence type="ECO:0000256" key="3">
    <source>
        <dbReference type="ARBA" id="ARBA00022618"/>
    </source>
</evidence>
<feature type="domain" description="Mur ligase C-terminal" evidence="13">
    <location>
        <begin position="345"/>
        <end position="464"/>
    </location>
</feature>
<dbReference type="Gene3D" id="3.90.190.20">
    <property type="entry name" value="Mur ligase, C-terminal domain"/>
    <property type="match status" value="1"/>
</dbReference>
<dbReference type="GO" id="GO:0009252">
    <property type="term" value="P:peptidoglycan biosynthetic process"/>
    <property type="evidence" value="ECO:0007669"/>
    <property type="project" value="UniProtKB-UniRule"/>
</dbReference>
<dbReference type="SUPFAM" id="SSF53623">
    <property type="entry name" value="MurD-like peptide ligases, catalytic domain"/>
    <property type="match status" value="1"/>
</dbReference>
<dbReference type="InterPro" id="IPR005863">
    <property type="entry name" value="UDP-N-AcMur_synth"/>
</dbReference>
<evidence type="ECO:0000256" key="11">
    <source>
        <dbReference type="RuleBase" id="RU004136"/>
    </source>
</evidence>
<feature type="domain" description="Mur ligase N-terminal catalytic" evidence="12">
    <location>
        <begin position="34"/>
        <end position="78"/>
    </location>
</feature>
<comment type="catalytic activity">
    <reaction evidence="10 11">
        <text>D-alanyl-D-alanine + UDP-N-acetyl-alpha-D-muramoyl-L-alanyl-gamma-D-glutamyl-meso-2,6-diaminopimelate + ATP = UDP-N-acetyl-alpha-D-muramoyl-L-alanyl-gamma-D-glutamyl-meso-2,6-diaminopimeloyl-D-alanyl-D-alanine + ADP + phosphate + H(+)</text>
        <dbReference type="Rhea" id="RHEA:28374"/>
        <dbReference type="ChEBI" id="CHEBI:15378"/>
        <dbReference type="ChEBI" id="CHEBI:30616"/>
        <dbReference type="ChEBI" id="CHEBI:43474"/>
        <dbReference type="ChEBI" id="CHEBI:57822"/>
        <dbReference type="ChEBI" id="CHEBI:61386"/>
        <dbReference type="ChEBI" id="CHEBI:83905"/>
        <dbReference type="ChEBI" id="CHEBI:456216"/>
        <dbReference type="EC" id="6.3.2.10"/>
    </reaction>
</comment>
<evidence type="ECO:0000259" key="12">
    <source>
        <dbReference type="Pfam" id="PF01225"/>
    </source>
</evidence>
<dbReference type="InterPro" id="IPR013221">
    <property type="entry name" value="Mur_ligase_cen"/>
</dbReference>
<dbReference type="Pfam" id="PF08245">
    <property type="entry name" value="Mur_ligase_M"/>
    <property type="match status" value="1"/>
</dbReference>
<comment type="subcellular location">
    <subcellularLocation>
        <location evidence="10 11">Cytoplasm</location>
    </subcellularLocation>
</comment>
<keyword evidence="7 10" id="KW-0573">Peptidoglycan synthesis</keyword>
<evidence type="ECO:0000256" key="8">
    <source>
        <dbReference type="ARBA" id="ARBA00023306"/>
    </source>
</evidence>
<dbReference type="AlphaFoldDB" id="A0A1H3G1B5"/>
<keyword evidence="3 10" id="KW-0132">Cell division</keyword>
<keyword evidence="5 10" id="KW-0067">ATP-binding</keyword>
<dbReference type="InterPro" id="IPR036615">
    <property type="entry name" value="Mur_ligase_C_dom_sf"/>
</dbReference>
<dbReference type="SUPFAM" id="SSF63418">
    <property type="entry name" value="MurE/MurF N-terminal domain"/>
    <property type="match status" value="1"/>
</dbReference>
<dbReference type="SUPFAM" id="SSF53244">
    <property type="entry name" value="MurD-like peptide ligases, peptide-binding domain"/>
    <property type="match status" value="1"/>
</dbReference>
<dbReference type="HAMAP" id="MF_02019">
    <property type="entry name" value="MurF"/>
    <property type="match status" value="1"/>
</dbReference>
<dbReference type="Gene3D" id="3.40.1190.10">
    <property type="entry name" value="Mur-like, catalytic domain"/>
    <property type="match status" value="1"/>
</dbReference>
<feature type="domain" description="Mur ligase central" evidence="14">
    <location>
        <begin position="116"/>
        <end position="305"/>
    </location>
</feature>
<comment type="function">
    <text evidence="10 11">Involved in cell wall formation. Catalyzes the final step in the synthesis of UDP-N-acetylmuramoyl-pentapeptide, the precursor of murein.</text>
</comment>
<evidence type="ECO:0000313" key="15">
    <source>
        <dbReference type="EMBL" id="SDX96194.1"/>
    </source>
</evidence>
<keyword evidence="9 10" id="KW-0961">Cell wall biogenesis/degradation</keyword>
<keyword evidence="4 10" id="KW-0547">Nucleotide-binding</keyword>
<dbReference type="Proteomes" id="UP000199286">
    <property type="component" value="Unassembled WGS sequence"/>
</dbReference>
<dbReference type="InterPro" id="IPR000713">
    <property type="entry name" value="Mur_ligase_N"/>
</dbReference>
<dbReference type="GO" id="GO:0047480">
    <property type="term" value="F:UDP-N-acetylmuramoyl-tripeptide-D-alanyl-D-alanine ligase activity"/>
    <property type="evidence" value="ECO:0007669"/>
    <property type="project" value="UniProtKB-UniRule"/>
</dbReference>
<feature type="binding site" evidence="10">
    <location>
        <begin position="118"/>
        <end position="124"/>
    </location>
    <ligand>
        <name>ATP</name>
        <dbReference type="ChEBI" id="CHEBI:30616"/>
    </ligand>
</feature>
<evidence type="ECO:0000259" key="13">
    <source>
        <dbReference type="Pfam" id="PF02875"/>
    </source>
</evidence>
<evidence type="ECO:0000256" key="2">
    <source>
        <dbReference type="ARBA" id="ARBA00022598"/>
    </source>
</evidence>
<evidence type="ECO:0000256" key="5">
    <source>
        <dbReference type="ARBA" id="ARBA00022840"/>
    </source>
</evidence>
<organism evidence="15 16">
    <name type="scientific">Citreimonas salinaria</name>
    <dbReference type="NCBI Taxonomy" id="321339"/>
    <lineage>
        <taxon>Bacteria</taxon>
        <taxon>Pseudomonadati</taxon>
        <taxon>Pseudomonadota</taxon>
        <taxon>Alphaproteobacteria</taxon>
        <taxon>Rhodobacterales</taxon>
        <taxon>Roseobacteraceae</taxon>
        <taxon>Citreimonas</taxon>
    </lineage>
</organism>
<dbReference type="GO" id="GO:0071555">
    <property type="term" value="P:cell wall organization"/>
    <property type="evidence" value="ECO:0007669"/>
    <property type="project" value="UniProtKB-KW"/>
</dbReference>
<evidence type="ECO:0000256" key="4">
    <source>
        <dbReference type="ARBA" id="ARBA00022741"/>
    </source>
</evidence>
<keyword evidence="6 10" id="KW-0133">Cell shape</keyword>
<dbReference type="GO" id="GO:0008360">
    <property type="term" value="P:regulation of cell shape"/>
    <property type="evidence" value="ECO:0007669"/>
    <property type="project" value="UniProtKB-KW"/>
</dbReference>
<dbReference type="GO" id="GO:0005737">
    <property type="term" value="C:cytoplasm"/>
    <property type="evidence" value="ECO:0007669"/>
    <property type="project" value="UniProtKB-SubCell"/>
</dbReference>
<keyword evidence="16" id="KW-1185">Reference proteome</keyword>
<dbReference type="GO" id="GO:0005524">
    <property type="term" value="F:ATP binding"/>
    <property type="evidence" value="ECO:0007669"/>
    <property type="project" value="UniProtKB-UniRule"/>
</dbReference>
<keyword evidence="1 10" id="KW-0963">Cytoplasm</keyword>
<gene>
    <name evidence="10" type="primary">murF</name>
    <name evidence="15" type="ORF">SAMN05444340_10256</name>
</gene>
<evidence type="ECO:0000256" key="10">
    <source>
        <dbReference type="HAMAP-Rule" id="MF_02019"/>
    </source>
</evidence>
<protein>
    <recommendedName>
        <fullName evidence="10 11">UDP-N-acetylmuramoyl-tripeptide--D-alanyl-D-alanine ligase</fullName>
        <ecNumber evidence="10 11">6.3.2.10</ecNumber>
    </recommendedName>
    <alternativeName>
        <fullName evidence="10">D-alanyl-D-alanine-adding enzyme</fullName>
    </alternativeName>
</protein>
<dbReference type="GO" id="GO:0008766">
    <property type="term" value="F:UDP-N-acetylmuramoylalanyl-D-glutamyl-2,6-diaminopimelate-D-alanyl-D-alanine ligase activity"/>
    <property type="evidence" value="ECO:0007669"/>
    <property type="project" value="RHEA"/>
</dbReference>
<proteinExistence type="inferred from homology"/>
<dbReference type="PANTHER" id="PTHR43024">
    <property type="entry name" value="UDP-N-ACETYLMURAMOYL-TRIPEPTIDE--D-ALANYL-D-ALANINE LIGASE"/>
    <property type="match status" value="1"/>
</dbReference>
<dbReference type="Gene3D" id="3.40.1390.10">
    <property type="entry name" value="MurE/MurF, N-terminal domain"/>
    <property type="match status" value="1"/>
</dbReference>
<reference evidence="15 16" key="1">
    <citation type="submission" date="2016-10" db="EMBL/GenBank/DDBJ databases">
        <authorList>
            <person name="de Groot N.N."/>
        </authorList>
    </citation>
    <scope>NUCLEOTIDE SEQUENCE [LARGE SCALE GENOMIC DNA]</scope>
    <source>
        <strain evidence="15 16">DSM 26880</strain>
    </source>
</reference>
<comment type="similarity">
    <text evidence="10">Belongs to the MurCDEF family. MurF subfamily.</text>
</comment>
<dbReference type="UniPathway" id="UPA00219"/>
<dbReference type="Pfam" id="PF01225">
    <property type="entry name" value="Mur_ligase"/>
    <property type="match status" value="1"/>
</dbReference>
<evidence type="ECO:0000256" key="7">
    <source>
        <dbReference type="ARBA" id="ARBA00022984"/>
    </source>
</evidence>
<dbReference type="PANTHER" id="PTHR43024:SF1">
    <property type="entry name" value="UDP-N-ACETYLMURAMOYL-TRIPEPTIDE--D-ALANYL-D-ALANINE LIGASE"/>
    <property type="match status" value="1"/>
</dbReference>
<dbReference type="EMBL" id="FNPF01000002">
    <property type="protein sequence ID" value="SDX96194.1"/>
    <property type="molecule type" value="Genomic_DNA"/>
</dbReference>
<evidence type="ECO:0000256" key="9">
    <source>
        <dbReference type="ARBA" id="ARBA00023316"/>
    </source>
</evidence>
<sequence>MTEECGMSGHATLWTSADAAAATGGRATAAWSATGVSIDTRTIEPGDLFVALTSARDGHDFVVDALAKGAAAALVSRVPDGLPDDAPLLVVDDVQRGLEALGRAGRARFTGRVVAVTGSVGKTSTKEMLRTLLGALGRVHAAEKSYNNHWGVPLTLARMPADADFAVIEIGMNAPGEIAPLSRLARPHVAVVTIVAPAHLAAFDDLSGIAHEKAAIFDGLEPGGTAVLRGDLEVSDVLRARAQEKAASVVDFGEAEGQAYRMLEARIGDDCTVVTGLAPGDKRLFKVMVPGRHFAVNAMGVLAVADALDLDPALAVTALGQWRAGAGRGAREVIHLDPVATDLSLELIDDAYNSNPASLAASLEVLAAARTRDGLGKKDRGRRIAYLGDMKELGATEGALHAGVADLPAMRDIDVVHCIGPLMRHLWEALPERKRGRCCDSAAEASTGLASELDAGDVVLVKGSQSVGLARVVDAIRKMGHAPAGGDL</sequence>
<keyword evidence="8 10" id="KW-0131">Cell cycle</keyword>
<evidence type="ECO:0000256" key="6">
    <source>
        <dbReference type="ARBA" id="ARBA00022960"/>
    </source>
</evidence>
<dbReference type="STRING" id="321339.SAMN05444340_10256"/>
<dbReference type="InterPro" id="IPR004101">
    <property type="entry name" value="Mur_ligase_C"/>
</dbReference>
<dbReference type="InterPro" id="IPR035911">
    <property type="entry name" value="MurE/MurF_N"/>
</dbReference>
<evidence type="ECO:0000259" key="14">
    <source>
        <dbReference type="Pfam" id="PF08245"/>
    </source>
</evidence>
<dbReference type="InterPro" id="IPR036565">
    <property type="entry name" value="Mur-like_cat_sf"/>
</dbReference>